<dbReference type="EMBL" id="NGNX01000005">
    <property type="protein sequence ID" value="OYR93022.1"/>
    <property type="molecule type" value="Genomic_DNA"/>
</dbReference>
<evidence type="ECO:0000313" key="1">
    <source>
        <dbReference type="EMBL" id="OYR88940.1"/>
    </source>
</evidence>
<dbReference type="PANTHER" id="PTHR30121">
    <property type="entry name" value="UNCHARACTERIZED PROTEIN YJGR-RELATED"/>
    <property type="match status" value="1"/>
</dbReference>
<accession>A0A256LKK2</accession>
<evidence type="ECO:0000313" key="2">
    <source>
        <dbReference type="EMBL" id="OYR93022.1"/>
    </source>
</evidence>
<dbReference type="InterPro" id="IPR027417">
    <property type="entry name" value="P-loop_NTPase"/>
</dbReference>
<reference evidence="3 4" key="3">
    <citation type="submission" date="2017-09" db="EMBL/GenBank/DDBJ databases">
        <title>Tripartite evolution among Lactobacillus johnsonii, Lactobacillus taiwanensis, Lactobacillus reuteri and their rodent host.</title>
        <authorList>
            <person name="Wang T."/>
            <person name="Knowles S."/>
            <person name="Cheng C."/>
        </authorList>
    </citation>
    <scope>NUCLEOTIDE SEQUENCE [LARGE SCALE GENOMIC DNA]</scope>
    <source>
        <strain evidence="2 3">609q</strain>
        <strain evidence="1 4">609u</strain>
    </source>
</reference>
<comment type="caution">
    <text evidence="2">The sequence shown here is derived from an EMBL/GenBank/DDBJ whole genome shotgun (WGS) entry which is preliminary data.</text>
</comment>
<dbReference type="RefSeq" id="WP_094495871.1">
    <property type="nucleotide sequence ID" value="NZ_NGNV01000003.1"/>
</dbReference>
<organism evidence="2 3">
    <name type="scientific">Lactobacillus taiwanensis</name>
    <dbReference type="NCBI Taxonomy" id="508451"/>
    <lineage>
        <taxon>Bacteria</taxon>
        <taxon>Bacillati</taxon>
        <taxon>Bacillota</taxon>
        <taxon>Bacilli</taxon>
        <taxon>Lactobacillales</taxon>
        <taxon>Lactobacillaceae</taxon>
        <taxon>Lactobacillus</taxon>
    </lineage>
</organism>
<reference evidence="1 4" key="2">
    <citation type="submission" date="2017-05" db="EMBL/GenBank/DDBJ databases">
        <authorList>
            <person name="Lin X.B."/>
            <person name="Stothard P."/>
            <person name="Tasseva G."/>
            <person name="Walter J."/>
        </authorList>
    </citation>
    <scope>NUCLEOTIDE SEQUENCE [LARGE SCALE GENOMIC DNA]</scope>
    <source>
        <strain evidence="1 4">609u</strain>
    </source>
</reference>
<dbReference type="AlphaFoldDB" id="A0A256LKK2"/>
<dbReference type="PANTHER" id="PTHR30121:SF6">
    <property type="entry name" value="SLR6007 PROTEIN"/>
    <property type="match status" value="1"/>
</dbReference>
<protein>
    <submittedName>
        <fullName evidence="2">ATPase</fullName>
    </submittedName>
</protein>
<reference evidence="2 3" key="1">
    <citation type="submission" date="2017-04" db="EMBL/GenBank/DDBJ databases">
        <authorList>
            <person name="Afonso C.L."/>
            <person name="Miller P.J."/>
            <person name="Scott M.A."/>
            <person name="Spackman E."/>
            <person name="Goraichik I."/>
            <person name="Dimitrov K.M."/>
            <person name="Suarez D.L."/>
            <person name="Swayne D.E."/>
        </authorList>
    </citation>
    <scope>NUCLEOTIDE SEQUENCE [LARGE SCALE GENOMIC DNA]</scope>
    <source>
        <strain evidence="2 3">609q</strain>
    </source>
</reference>
<proteinExistence type="predicted"/>
<keyword evidence="4" id="KW-1185">Reference proteome</keyword>
<dbReference type="Gene3D" id="3.40.50.300">
    <property type="entry name" value="P-loop containing nucleotide triphosphate hydrolases"/>
    <property type="match status" value="2"/>
</dbReference>
<evidence type="ECO:0000313" key="4">
    <source>
        <dbReference type="Proteomes" id="UP000216316"/>
    </source>
</evidence>
<sequence>MSVLESLQSLGDKILHRESTVNVQVKEPQIDPTQVINDAGIKRLLRDGYDVEFLAKTQPQGGITFDDDHAIGDGYSACVNILQYPTDPNILWATQVMLNDSTVAIMDVKTASSERLKNEINRSLQELGDQATNGRKATSMSDAQDNYQDLMDLSSSISRQGEIPKKIVSRIFVYAPTIESLQEKIRDLIKSLKGNDFRATVYNFTQADQYKSMTQKLTNQERSFAAVPEQIMPARTLGFGNPFSFQSLKDPRGIPLGTTSAGGAFIFDQFRSTNTRRSFNMMVLGKMGAGKSTLLKMLTEGSFARNMYWRGIDKSGEYVRLVRALGGVVVNLDGSEGMINPLEVMATVTDKKGKVVDEVASFMQHLDKVSVLFKMVNRDFAEIEIQDFKNILRSFYIYYGLLPKDWQRNPGKVHLTGKDPQEYPTFSEFSKYVDRCNSEEYLNAIHASPQRRRTFEKIKIGVEAMIDNYGQMFDGHSSMKDLSQEKVVLFDTSTVANQGSVYQAQIFSTLSLIWNQALQNGRRQNYLLDNGTITNDEINYFDVVLDECHNIVNYKNMNAVTYIKDFEREMRKFNAGIIFATQSPEEMVPDKVNSVEQSDLKVVFDLCAIKVMMAMENSQLSKIKKLLGDSLMPSDYSEIPSLTTGNAIWTLGSGQRYKVTNNPDPEQLQLFDGGQ</sequence>
<dbReference type="Proteomes" id="UP000216316">
    <property type="component" value="Unassembled WGS sequence"/>
</dbReference>
<dbReference type="SUPFAM" id="SSF52540">
    <property type="entry name" value="P-loop containing nucleoside triphosphate hydrolases"/>
    <property type="match status" value="1"/>
</dbReference>
<dbReference type="EMBL" id="NGNV01000003">
    <property type="protein sequence ID" value="OYR88940.1"/>
    <property type="molecule type" value="Genomic_DNA"/>
</dbReference>
<dbReference type="Proteomes" id="UP000215828">
    <property type="component" value="Unassembled WGS sequence"/>
</dbReference>
<gene>
    <name evidence="1" type="ORF">CBF53_01115</name>
    <name evidence="2" type="ORF">CBF70_02140</name>
</gene>
<dbReference type="InterPro" id="IPR051162">
    <property type="entry name" value="T4SS_component"/>
</dbReference>
<name>A0A256LKK2_9LACO</name>
<evidence type="ECO:0000313" key="3">
    <source>
        <dbReference type="Proteomes" id="UP000215828"/>
    </source>
</evidence>